<dbReference type="Pfam" id="PF00151">
    <property type="entry name" value="Lipase"/>
    <property type="match status" value="1"/>
</dbReference>
<keyword evidence="5" id="KW-1133">Transmembrane helix</keyword>
<keyword evidence="5" id="KW-0472">Membrane</keyword>
<evidence type="ECO:0000256" key="6">
    <source>
        <dbReference type="SAM" id="SignalP"/>
    </source>
</evidence>
<feature type="transmembrane region" description="Helical" evidence="5">
    <location>
        <begin position="436"/>
        <end position="460"/>
    </location>
</feature>
<dbReference type="InterPro" id="IPR000734">
    <property type="entry name" value="TAG_lipase"/>
</dbReference>
<evidence type="ECO:0000256" key="3">
    <source>
        <dbReference type="ARBA" id="ARBA00022525"/>
    </source>
</evidence>
<dbReference type="AlphaFoldDB" id="A0A6A7G9Y3"/>
<evidence type="ECO:0000256" key="2">
    <source>
        <dbReference type="ARBA" id="ARBA00010701"/>
    </source>
</evidence>
<keyword evidence="5" id="KW-0812">Transmembrane</keyword>
<keyword evidence="3" id="KW-0964">Secreted</keyword>
<dbReference type="SUPFAM" id="SSF53474">
    <property type="entry name" value="alpha/beta-Hydrolases"/>
    <property type="match status" value="1"/>
</dbReference>
<dbReference type="InterPro" id="IPR013818">
    <property type="entry name" value="Lipase"/>
</dbReference>
<dbReference type="GO" id="GO:0016298">
    <property type="term" value="F:lipase activity"/>
    <property type="evidence" value="ECO:0007669"/>
    <property type="project" value="InterPro"/>
</dbReference>
<name>A0A6A7G9Y3_9CRUS</name>
<evidence type="ECO:0000313" key="8">
    <source>
        <dbReference type="EMBL" id="LAC27339.1"/>
    </source>
</evidence>
<evidence type="ECO:0000259" key="7">
    <source>
        <dbReference type="Pfam" id="PF00151"/>
    </source>
</evidence>
<dbReference type="InterPro" id="IPR029058">
    <property type="entry name" value="AB_hydrolase_fold"/>
</dbReference>
<reference evidence="8" key="1">
    <citation type="submission" date="2017-11" db="EMBL/GenBank/DDBJ databases">
        <title>The sensing device of the deep-sea amphipod.</title>
        <authorList>
            <person name="Kobayashi H."/>
            <person name="Nagahama T."/>
            <person name="Arai W."/>
            <person name="Sasagawa Y."/>
            <person name="Umeda M."/>
            <person name="Hayashi T."/>
            <person name="Nikaido I."/>
            <person name="Watanabe H."/>
            <person name="Oguri K."/>
            <person name="Kitazato H."/>
            <person name="Fujioka K."/>
            <person name="Kido Y."/>
            <person name="Takami H."/>
        </authorList>
    </citation>
    <scope>NUCLEOTIDE SEQUENCE</scope>
    <source>
        <tissue evidence="8">Whole body</tissue>
    </source>
</reference>
<dbReference type="PANTHER" id="PTHR11610">
    <property type="entry name" value="LIPASE"/>
    <property type="match status" value="1"/>
</dbReference>
<evidence type="ECO:0000256" key="5">
    <source>
        <dbReference type="SAM" id="Phobius"/>
    </source>
</evidence>
<dbReference type="GO" id="GO:0016042">
    <property type="term" value="P:lipid catabolic process"/>
    <property type="evidence" value="ECO:0007669"/>
    <property type="project" value="TreeGrafter"/>
</dbReference>
<dbReference type="InterPro" id="IPR033906">
    <property type="entry name" value="Lipase_N"/>
</dbReference>
<accession>A0A6A7G9Y3</accession>
<keyword evidence="6" id="KW-0732">Signal</keyword>
<feature type="signal peptide" evidence="6">
    <location>
        <begin position="1"/>
        <end position="26"/>
    </location>
</feature>
<feature type="chain" id="PRO_5025422431" evidence="6">
    <location>
        <begin position="27"/>
        <end position="562"/>
    </location>
</feature>
<protein>
    <submittedName>
        <fullName evidence="8">Inactive pancreatic lipase-related protein 1-like</fullName>
    </submittedName>
</protein>
<evidence type="ECO:0000256" key="4">
    <source>
        <dbReference type="RuleBase" id="RU004262"/>
    </source>
</evidence>
<dbReference type="GO" id="GO:0005615">
    <property type="term" value="C:extracellular space"/>
    <property type="evidence" value="ECO:0007669"/>
    <property type="project" value="TreeGrafter"/>
</dbReference>
<organism evidence="8">
    <name type="scientific">Hirondellea gigas</name>
    <dbReference type="NCBI Taxonomy" id="1518452"/>
    <lineage>
        <taxon>Eukaryota</taxon>
        <taxon>Metazoa</taxon>
        <taxon>Ecdysozoa</taxon>
        <taxon>Arthropoda</taxon>
        <taxon>Crustacea</taxon>
        <taxon>Multicrustacea</taxon>
        <taxon>Malacostraca</taxon>
        <taxon>Eumalacostraca</taxon>
        <taxon>Peracarida</taxon>
        <taxon>Amphipoda</taxon>
        <taxon>Amphilochidea</taxon>
        <taxon>Lysianassida</taxon>
        <taxon>Lysianassidira</taxon>
        <taxon>Lysianassoidea</taxon>
        <taxon>Lysianassidae</taxon>
        <taxon>Hirondellea</taxon>
    </lineage>
</organism>
<comment type="subcellular location">
    <subcellularLocation>
        <location evidence="1">Secreted</location>
    </subcellularLocation>
</comment>
<dbReference type="Gene3D" id="3.40.50.1820">
    <property type="entry name" value="alpha/beta hydrolase"/>
    <property type="match status" value="1"/>
</dbReference>
<dbReference type="CDD" id="cd00707">
    <property type="entry name" value="Pancreat_lipase_like"/>
    <property type="match status" value="1"/>
</dbReference>
<sequence length="562" mass="62764">MNVCTGYARMMLSCIFLLLMSQWTNAYAYYGEYLPELVRTHPVKDRAAVLHDEIVGVQLLMAQARAANNSGVPWWIQLAHSITYSTIVLISPTFATAAAKMSSTIQKIFLWTPSYKQGLEYELLEVGNSSSIIESHFLPNKPTYIVVHGFLGNGLEPWIYEIKDKLLRKEACNVISVQWPSGWRYFVIDYYHVTGHVPVVGQEIAKLLQMIDKHKGLSTMDIHMIGHSLGAHIAGFTGKTLNTTIARITGLDPAGLLYYNTDAKERLDKSDAAYVDVIHTNGCRNYLIWTDCFGINMNIGHTDYWPNGGLHQPACQSLTRNGTHRDDVNSNSNKTGSASVRWSIGCDHLMSHTYFLESLNYSGSSELFLAQTCDSYDQYTTGNCSCGRVPQYMGYHANYRGTGNYYLNTSSTKPYALPDHTCPPGTNLYSAVPTYALLYLLLLVPLLLFARCIVSVIYQVGWGTHSNDKIFHASFLDKLYAAIKDSVFHPIRAWKAVPMASNVLIAVTETKLYRRVLAGRCAKTTCIDARVADSVRQLRLGVLDSEGGDLISKHKICELENV</sequence>
<evidence type="ECO:0000256" key="1">
    <source>
        <dbReference type="ARBA" id="ARBA00004613"/>
    </source>
</evidence>
<proteinExistence type="evidence at transcript level"/>
<dbReference type="EMBL" id="IACT01008227">
    <property type="protein sequence ID" value="LAC27339.1"/>
    <property type="molecule type" value="mRNA"/>
</dbReference>
<feature type="domain" description="Lipase" evidence="7">
    <location>
        <begin position="99"/>
        <end position="415"/>
    </location>
</feature>
<comment type="similarity">
    <text evidence="2 4">Belongs to the AB hydrolase superfamily. Lipase family.</text>
</comment>
<dbReference type="PRINTS" id="PR00821">
    <property type="entry name" value="TAGLIPASE"/>
</dbReference>